<name>A0ABV6NHB5_9BACI</name>
<dbReference type="EMBL" id="JBHLTR010000017">
    <property type="protein sequence ID" value="MFC0560126.1"/>
    <property type="molecule type" value="Genomic_DNA"/>
</dbReference>
<feature type="region of interest" description="Disordered" evidence="1">
    <location>
        <begin position="1"/>
        <end position="32"/>
    </location>
</feature>
<proteinExistence type="predicted"/>
<keyword evidence="3" id="KW-1185">Reference proteome</keyword>
<sequence length="69" mass="7915">MDKKKKKTFDLPTEANTGGEIGIRTELDPYHPSNTIDRYPGDSVNEHKDLEKANEHFADEEIKQINENT</sequence>
<organism evidence="2 3">
    <name type="scientific">Halalkalibacter alkalisediminis</name>
    <dbReference type="NCBI Taxonomy" id="935616"/>
    <lineage>
        <taxon>Bacteria</taxon>
        <taxon>Bacillati</taxon>
        <taxon>Bacillota</taxon>
        <taxon>Bacilli</taxon>
        <taxon>Bacillales</taxon>
        <taxon>Bacillaceae</taxon>
        <taxon>Halalkalibacter</taxon>
    </lineage>
</organism>
<protein>
    <submittedName>
        <fullName evidence="2">Uncharacterized protein</fullName>
    </submittedName>
</protein>
<evidence type="ECO:0000256" key="1">
    <source>
        <dbReference type="SAM" id="MobiDB-lite"/>
    </source>
</evidence>
<dbReference type="Proteomes" id="UP001589833">
    <property type="component" value="Unassembled WGS sequence"/>
</dbReference>
<accession>A0ABV6NHB5</accession>
<dbReference type="RefSeq" id="WP_390186640.1">
    <property type="nucleotide sequence ID" value="NZ_JAQQWT010000002.1"/>
</dbReference>
<reference evidence="2 3" key="1">
    <citation type="submission" date="2024-09" db="EMBL/GenBank/DDBJ databases">
        <authorList>
            <person name="Sun Q."/>
            <person name="Mori K."/>
        </authorList>
    </citation>
    <scope>NUCLEOTIDE SEQUENCE [LARGE SCALE GENOMIC DNA]</scope>
    <source>
        <strain evidence="2 3">NCAIM B.02301</strain>
    </source>
</reference>
<gene>
    <name evidence="2" type="ORF">ACFFH4_13855</name>
</gene>
<evidence type="ECO:0000313" key="3">
    <source>
        <dbReference type="Proteomes" id="UP001589833"/>
    </source>
</evidence>
<evidence type="ECO:0000313" key="2">
    <source>
        <dbReference type="EMBL" id="MFC0560126.1"/>
    </source>
</evidence>
<comment type="caution">
    <text evidence="2">The sequence shown here is derived from an EMBL/GenBank/DDBJ whole genome shotgun (WGS) entry which is preliminary data.</text>
</comment>